<evidence type="ECO:0000313" key="1">
    <source>
        <dbReference type="EMBL" id="GMN71203.1"/>
    </source>
</evidence>
<name>A0AA88EC92_FICCA</name>
<evidence type="ECO:0000313" key="2">
    <source>
        <dbReference type="Proteomes" id="UP001187192"/>
    </source>
</evidence>
<reference evidence="1" key="1">
    <citation type="submission" date="2023-07" db="EMBL/GenBank/DDBJ databases">
        <title>draft genome sequence of fig (Ficus carica).</title>
        <authorList>
            <person name="Takahashi T."/>
            <person name="Nishimura K."/>
        </authorList>
    </citation>
    <scope>NUCLEOTIDE SEQUENCE</scope>
</reference>
<comment type="caution">
    <text evidence="1">The sequence shown here is derived from an EMBL/GenBank/DDBJ whole genome shotgun (WGS) entry which is preliminary data.</text>
</comment>
<dbReference type="EMBL" id="BTGU01016438">
    <property type="protein sequence ID" value="GMN71203.1"/>
    <property type="molecule type" value="Genomic_DNA"/>
</dbReference>
<proteinExistence type="predicted"/>
<protein>
    <submittedName>
        <fullName evidence="1">Uncharacterized protein</fullName>
    </submittedName>
</protein>
<gene>
    <name evidence="1" type="ORF">TIFTF001_055129</name>
</gene>
<dbReference type="Proteomes" id="UP001187192">
    <property type="component" value="Unassembled WGS sequence"/>
</dbReference>
<organism evidence="1 2">
    <name type="scientific">Ficus carica</name>
    <name type="common">Common fig</name>
    <dbReference type="NCBI Taxonomy" id="3494"/>
    <lineage>
        <taxon>Eukaryota</taxon>
        <taxon>Viridiplantae</taxon>
        <taxon>Streptophyta</taxon>
        <taxon>Embryophyta</taxon>
        <taxon>Tracheophyta</taxon>
        <taxon>Spermatophyta</taxon>
        <taxon>Magnoliopsida</taxon>
        <taxon>eudicotyledons</taxon>
        <taxon>Gunneridae</taxon>
        <taxon>Pentapetalae</taxon>
        <taxon>rosids</taxon>
        <taxon>fabids</taxon>
        <taxon>Rosales</taxon>
        <taxon>Moraceae</taxon>
        <taxon>Ficeae</taxon>
        <taxon>Ficus</taxon>
    </lineage>
</organism>
<keyword evidence="2" id="KW-1185">Reference proteome</keyword>
<sequence length="8" mass="958">MRAYALYA</sequence>
<accession>A0AA88EC92</accession>